<feature type="compositionally biased region" description="Basic and acidic residues" evidence="1">
    <location>
        <begin position="1"/>
        <end position="10"/>
    </location>
</feature>
<dbReference type="RefSeq" id="WP_407640331.1">
    <property type="nucleotide sequence ID" value="NZ_FODD01000034.1"/>
</dbReference>
<organism evidence="2 3">
    <name type="scientific">Actinacidiphila rubida</name>
    <dbReference type="NCBI Taxonomy" id="310780"/>
    <lineage>
        <taxon>Bacteria</taxon>
        <taxon>Bacillati</taxon>
        <taxon>Actinomycetota</taxon>
        <taxon>Actinomycetes</taxon>
        <taxon>Kitasatosporales</taxon>
        <taxon>Streptomycetaceae</taxon>
        <taxon>Actinacidiphila</taxon>
    </lineage>
</organism>
<evidence type="ECO:0000313" key="2">
    <source>
        <dbReference type="EMBL" id="SEO65489.1"/>
    </source>
</evidence>
<keyword evidence="3" id="KW-1185">Reference proteome</keyword>
<accession>A0A1H8RG31</accession>
<dbReference type="InterPro" id="IPR043991">
    <property type="entry name" value="Gp3-like"/>
</dbReference>
<dbReference type="Proteomes" id="UP000181951">
    <property type="component" value="Unassembled WGS sequence"/>
</dbReference>
<feature type="region of interest" description="Disordered" evidence="1">
    <location>
        <begin position="1"/>
        <end position="21"/>
    </location>
</feature>
<reference evidence="2 3" key="1">
    <citation type="submission" date="2016-10" db="EMBL/GenBank/DDBJ databases">
        <authorList>
            <person name="de Groot N.N."/>
        </authorList>
    </citation>
    <scope>NUCLEOTIDE SEQUENCE [LARGE SCALE GENOMIC DNA]</scope>
    <source>
        <strain evidence="2 3">CGMCC 4.2026</strain>
    </source>
</reference>
<evidence type="ECO:0000313" key="3">
    <source>
        <dbReference type="Proteomes" id="UP000181951"/>
    </source>
</evidence>
<dbReference type="Pfam" id="PF18897">
    <property type="entry name" value="Gp3-like"/>
    <property type="match status" value="1"/>
</dbReference>
<name>A0A1H8RG31_9ACTN</name>
<gene>
    <name evidence="2" type="ORF">SAMN05216267_103476</name>
</gene>
<protein>
    <submittedName>
        <fullName evidence="2">Uncharacterized protein</fullName>
    </submittedName>
</protein>
<sequence>MAHDVQRESAKGGLQVPAIHDRRGLTTSRLLSDHRARSVSDWEAVVGGSEGHDVEIDGASAASGAPDEFGTRLSGRVHVGWQRSGKPVAQLTWRVTTEDHVVAEAVAGKYGGEPAKVRPSSSEHEVLIRSDALNIVVPGREAVMHGMALAARGMVFHACEGSDVRGLQCGVCASTAGGRMDAAWEGRGARPRSRLRFGMADLPDLGLFEIVSSSWDFAESGWLWEHCSMTPVTAYGGGAAAGDGGVFHPVRHRGELPKACR</sequence>
<dbReference type="EMBL" id="FODD01000034">
    <property type="protein sequence ID" value="SEO65489.1"/>
    <property type="molecule type" value="Genomic_DNA"/>
</dbReference>
<dbReference type="AlphaFoldDB" id="A0A1H8RG31"/>
<proteinExistence type="predicted"/>
<evidence type="ECO:0000256" key="1">
    <source>
        <dbReference type="SAM" id="MobiDB-lite"/>
    </source>
</evidence>